<keyword evidence="3" id="KW-0032">Aminotransferase</keyword>
<dbReference type="GO" id="GO:0042802">
    <property type="term" value="F:identical protein binding"/>
    <property type="evidence" value="ECO:0007669"/>
    <property type="project" value="TreeGrafter"/>
</dbReference>
<dbReference type="Gene3D" id="3.40.640.10">
    <property type="entry name" value="Type I PLP-dependent aspartate aminotransferase-like (Major domain)"/>
    <property type="match status" value="1"/>
</dbReference>
<evidence type="ECO:0000313" key="7">
    <source>
        <dbReference type="EMBL" id="PHK93748.1"/>
    </source>
</evidence>
<dbReference type="PANTHER" id="PTHR11986">
    <property type="entry name" value="AMINOTRANSFERASE CLASS III"/>
    <property type="match status" value="1"/>
</dbReference>
<dbReference type="OrthoDB" id="9801834at2"/>
<reference evidence="7 8" key="1">
    <citation type="submission" date="2017-10" db="EMBL/GenBank/DDBJ databases">
        <authorList>
            <person name="Banno H."/>
            <person name="Chua N.-H."/>
        </authorList>
    </citation>
    <scope>NUCLEOTIDE SEQUENCE [LARGE SCALE GENOMIC DNA]</scope>
    <source>
        <strain evidence="7 8">YW11</strain>
    </source>
</reference>
<evidence type="ECO:0000256" key="1">
    <source>
        <dbReference type="ARBA" id="ARBA00001933"/>
    </source>
</evidence>
<comment type="similarity">
    <text evidence="2 6">Belongs to the class-III pyridoxal-phosphate-dependent aminotransferase family.</text>
</comment>
<dbReference type="GO" id="GO:0034386">
    <property type="term" value="F:4-aminobutyrate:2-oxoglutarate transaminase activity"/>
    <property type="evidence" value="ECO:0007669"/>
    <property type="project" value="InterPro"/>
</dbReference>
<proteinExistence type="inferred from homology"/>
<dbReference type="RefSeq" id="WP_099096662.1">
    <property type="nucleotide sequence ID" value="NZ_PDNU01000036.1"/>
</dbReference>
<dbReference type="InterPro" id="IPR005814">
    <property type="entry name" value="Aminotrans_3"/>
</dbReference>
<evidence type="ECO:0000256" key="4">
    <source>
        <dbReference type="ARBA" id="ARBA00022679"/>
    </source>
</evidence>
<dbReference type="AlphaFoldDB" id="A0A2C7A121"/>
<comment type="cofactor">
    <cofactor evidence="1">
        <name>pyridoxal 5'-phosphate</name>
        <dbReference type="ChEBI" id="CHEBI:597326"/>
    </cofactor>
</comment>
<dbReference type="EMBL" id="PDNU01000036">
    <property type="protein sequence ID" value="PHK93748.1"/>
    <property type="molecule type" value="Genomic_DNA"/>
</dbReference>
<dbReference type="PROSITE" id="PS00600">
    <property type="entry name" value="AA_TRANSFER_CLASS_3"/>
    <property type="match status" value="1"/>
</dbReference>
<gene>
    <name evidence="7" type="primary">gabT</name>
    <name evidence="7" type="ORF">CR162_16635</name>
</gene>
<accession>A0A2C7A121</accession>
<dbReference type="InterPro" id="IPR004632">
    <property type="entry name" value="4NH2But_aminotransferase_bac"/>
</dbReference>
<evidence type="ECO:0000313" key="8">
    <source>
        <dbReference type="Proteomes" id="UP000223527"/>
    </source>
</evidence>
<dbReference type="Gene3D" id="3.90.1150.10">
    <property type="entry name" value="Aspartate Aminotransferase, domain 1"/>
    <property type="match status" value="1"/>
</dbReference>
<name>A0A2C7A121_9PROT</name>
<dbReference type="PANTHER" id="PTHR11986:SF58">
    <property type="entry name" value="LEUCINE_METHIONINE RACEMASE"/>
    <property type="match status" value="1"/>
</dbReference>
<protein>
    <submittedName>
        <fullName evidence="7">4-aminobutyrate--2-oxoglutarate transaminase</fullName>
    </submittedName>
</protein>
<evidence type="ECO:0000256" key="2">
    <source>
        <dbReference type="ARBA" id="ARBA00008954"/>
    </source>
</evidence>
<dbReference type="PIRSF" id="PIRSF000521">
    <property type="entry name" value="Transaminase_4ab_Lys_Orn"/>
    <property type="match status" value="1"/>
</dbReference>
<dbReference type="GO" id="GO:0030170">
    <property type="term" value="F:pyridoxal phosphate binding"/>
    <property type="evidence" value="ECO:0007669"/>
    <property type="project" value="InterPro"/>
</dbReference>
<evidence type="ECO:0000256" key="6">
    <source>
        <dbReference type="RuleBase" id="RU003560"/>
    </source>
</evidence>
<dbReference type="FunFam" id="3.40.640.10:FF:000013">
    <property type="entry name" value="4-aminobutyrate aminotransferase"/>
    <property type="match status" value="1"/>
</dbReference>
<dbReference type="Proteomes" id="UP000223527">
    <property type="component" value="Unassembled WGS sequence"/>
</dbReference>
<organism evidence="7 8">
    <name type="scientific">Teichococcus rhizosphaerae</name>
    <dbReference type="NCBI Taxonomy" id="1335062"/>
    <lineage>
        <taxon>Bacteria</taxon>
        <taxon>Pseudomonadati</taxon>
        <taxon>Pseudomonadota</taxon>
        <taxon>Alphaproteobacteria</taxon>
        <taxon>Acetobacterales</taxon>
        <taxon>Roseomonadaceae</taxon>
        <taxon>Roseomonas</taxon>
    </lineage>
</organism>
<dbReference type="InterPro" id="IPR015421">
    <property type="entry name" value="PyrdxlP-dep_Trfase_major"/>
</dbReference>
<keyword evidence="4" id="KW-0808">Transferase</keyword>
<dbReference type="NCBIfam" id="TIGR00700">
    <property type="entry name" value="GABAtrnsam"/>
    <property type="match status" value="1"/>
</dbReference>
<dbReference type="InterPro" id="IPR050103">
    <property type="entry name" value="Class-III_PLP-dep_AT"/>
</dbReference>
<dbReference type="CDD" id="cd00610">
    <property type="entry name" value="OAT_like"/>
    <property type="match status" value="1"/>
</dbReference>
<evidence type="ECO:0000256" key="3">
    <source>
        <dbReference type="ARBA" id="ARBA00022576"/>
    </source>
</evidence>
<keyword evidence="8" id="KW-1185">Reference proteome</keyword>
<evidence type="ECO:0000256" key="5">
    <source>
        <dbReference type="ARBA" id="ARBA00022898"/>
    </source>
</evidence>
<dbReference type="SUPFAM" id="SSF53383">
    <property type="entry name" value="PLP-dependent transferases"/>
    <property type="match status" value="1"/>
</dbReference>
<dbReference type="GO" id="GO:0009448">
    <property type="term" value="P:gamma-aminobutyric acid metabolic process"/>
    <property type="evidence" value="ECO:0007669"/>
    <property type="project" value="InterPro"/>
</dbReference>
<dbReference type="InterPro" id="IPR049704">
    <property type="entry name" value="Aminotrans_3_PPA_site"/>
</dbReference>
<sequence>MGVTAADSNAALQARREAAVPRGLGIQLPVFAAKAENAEITDIEGKRYIDFGSGIAVLNTGHLHPKVKAAVQAQLENFSHTCIQVMPYEGYIRLAERLNAAVPTRGPRKTVFFTTGAEAIENAVKIARHHTGRNGVIAFSGAFHGRTLLGMALTGKVVPYKAGFGTMPGEIFHLPFPVAYHGKEVEQTLEALEVMFRADVDPKRIAAMIIEPVQGEGGFYIAQAELLTGIRRICDEHGIVMIVDEVQTGFARTGKMFAIEHSGVQPDLVTMAKSLAGGFPLSAVTGKAEIMDSPQAGGLGGTYGGNPLACAAGNAVLDIIEEEGLCARADQIGEIIVSSLREMQNSNSLKGVIGDIRGLGAMVAMELVAEGNADKPDPDLTKALVARAAQKGLVLLSCGVRGNVIRFLVPLTASDALVKEGMGILGEALRECVAERAA</sequence>
<dbReference type="Pfam" id="PF00202">
    <property type="entry name" value="Aminotran_3"/>
    <property type="match status" value="1"/>
</dbReference>
<comment type="caution">
    <text evidence="7">The sequence shown here is derived from an EMBL/GenBank/DDBJ whole genome shotgun (WGS) entry which is preliminary data.</text>
</comment>
<dbReference type="InterPro" id="IPR015424">
    <property type="entry name" value="PyrdxlP-dep_Trfase"/>
</dbReference>
<dbReference type="InterPro" id="IPR015422">
    <property type="entry name" value="PyrdxlP-dep_Trfase_small"/>
</dbReference>
<keyword evidence="5 6" id="KW-0663">Pyridoxal phosphate</keyword>